<evidence type="ECO:0000313" key="12">
    <source>
        <dbReference type="EMBL" id="EPS34588.1"/>
    </source>
</evidence>
<evidence type="ECO:0000256" key="9">
    <source>
        <dbReference type="SAM" id="MobiDB-lite"/>
    </source>
</evidence>
<feature type="binding site" evidence="8">
    <location>
        <position position="292"/>
    </location>
    <ligand>
        <name>Zn(2+)</name>
        <dbReference type="ChEBI" id="CHEBI:29105"/>
    </ligand>
</feature>
<organism evidence="12 13">
    <name type="scientific">Penicillium oxalicum (strain 114-2 / CGMCC 5302)</name>
    <name type="common">Penicillium decumbens</name>
    <dbReference type="NCBI Taxonomy" id="933388"/>
    <lineage>
        <taxon>Eukaryota</taxon>
        <taxon>Fungi</taxon>
        <taxon>Dikarya</taxon>
        <taxon>Ascomycota</taxon>
        <taxon>Pezizomycotina</taxon>
        <taxon>Eurotiomycetes</taxon>
        <taxon>Eurotiomycetidae</taxon>
        <taxon>Eurotiales</taxon>
        <taxon>Aspergillaceae</taxon>
        <taxon>Penicillium</taxon>
    </lineage>
</organism>
<dbReference type="OrthoDB" id="446759at2759"/>
<dbReference type="GO" id="GO:0030490">
    <property type="term" value="P:maturation of SSU-rRNA"/>
    <property type="evidence" value="ECO:0007669"/>
    <property type="project" value="TreeGrafter"/>
</dbReference>
<dbReference type="InterPro" id="IPR014881">
    <property type="entry name" value="NOB1_Zn-bd"/>
</dbReference>
<dbReference type="PIRSF" id="PIRSF037125">
    <property type="entry name" value="D-site_20S_pre-rRNA_nuclease"/>
    <property type="match status" value="1"/>
</dbReference>
<dbReference type="EMBL" id="KB644415">
    <property type="protein sequence ID" value="EPS34588.1"/>
    <property type="molecule type" value="Genomic_DNA"/>
</dbReference>
<feature type="compositionally biased region" description="Basic and acidic residues" evidence="9">
    <location>
        <begin position="131"/>
        <end position="154"/>
    </location>
</feature>
<sequence length="432" mass="48182">MADATAPSGKPVHTIVLDAGPIIKNTPPLSTLLAQCDEIITTPAVVNEIRDPDARARVETLYLPFLKQRTPTPKSFNVISEFARKTGDRSVLSRVDIEVLALAYEIECERNGGDWRLRSVPGQKRVNGRPPVKEEDKKEEGKEEESAPTEKEATNEEAEASVTDKKGEEEQQQQPEEETTPSSNAEIVAENIEAESTIAEEYLDEENEEDEEEDDAADSDGGEWITPTNYKKRLARDESGASGNGAEPKTMQVATMTTDFACQNVLLQMNLNLLSTTTLQRVQHLKSFIKRCHGCFLTTKEMNKQFCPRCGKDTLTRVSCTTTANGQFTMHLKKNMQWNNRGNRFSVPKPIAGSANGKWKGGGGKGGWGTELIFAEDQKEYVRSTVEEERRQRRERDLMDEDYLPGILTGERNKSGGRIRVGAGRNVNSRKR</sequence>
<evidence type="ECO:0000259" key="10">
    <source>
        <dbReference type="Pfam" id="PF08772"/>
    </source>
</evidence>
<evidence type="ECO:0000313" key="13">
    <source>
        <dbReference type="Proteomes" id="UP000019376"/>
    </source>
</evidence>
<keyword evidence="13" id="KW-1185">Reference proteome</keyword>
<keyword evidence="6 7" id="KW-0539">Nucleus</keyword>
<dbReference type="InterPro" id="IPR033411">
    <property type="entry name" value="Ribonuclease_PIN"/>
</dbReference>
<dbReference type="SUPFAM" id="SSF144206">
    <property type="entry name" value="NOB1 zinc finger-like"/>
    <property type="match status" value="1"/>
</dbReference>
<dbReference type="Gene3D" id="3.40.50.1010">
    <property type="entry name" value="5'-nuclease"/>
    <property type="match status" value="1"/>
</dbReference>
<dbReference type="GO" id="GO:0005730">
    <property type="term" value="C:nucleolus"/>
    <property type="evidence" value="ECO:0007669"/>
    <property type="project" value="UniProtKB-SubCell"/>
</dbReference>
<reference evidence="12 13" key="1">
    <citation type="journal article" date="2013" name="PLoS ONE">
        <title>Genomic and secretomic analyses reveal unique features of the lignocellulolytic enzyme system of Penicillium decumbens.</title>
        <authorList>
            <person name="Liu G."/>
            <person name="Zhang L."/>
            <person name="Wei X."/>
            <person name="Zou G."/>
            <person name="Qin Y."/>
            <person name="Ma L."/>
            <person name="Li J."/>
            <person name="Zheng H."/>
            <person name="Wang S."/>
            <person name="Wang C."/>
            <person name="Xun L."/>
            <person name="Zhao G.-P."/>
            <person name="Zhou Z."/>
            <person name="Qu Y."/>
        </authorList>
    </citation>
    <scope>NUCLEOTIDE SEQUENCE [LARGE SCALE GENOMIC DNA]</scope>
    <source>
        <strain evidence="13">114-2 / CGMCC 5302</strain>
    </source>
</reference>
<dbReference type="PANTHER" id="PTHR12814">
    <property type="entry name" value="RNA-BINDING PROTEIN NOB1"/>
    <property type="match status" value="1"/>
</dbReference>
<dbReference type="PANTHER" id="PTHR12814:SF2">
    <property type="entry name" value="RNA-BINDING PROTEIN NOB1"/>
    <property type="match status" value="1"/>
</dbReference>
<comment type="similarity">
    <text evidence="1 7">Belongs to the NOB1 family.</text>
</comment>
<dbReference type="CDD" id="cd09876">
    <property type="entry name" value="PIN_Nob1-like"/>
    <property type="match status" value="1"/>
</dbReference>
<dbReference type="AlphaFoldDB" id="S8B6P5"/>
<keyword evidence="5 7" id="KW-0862">Zinc</keyword>
<evidence type="ECO:0000256" key="4">
    <source>
        <dbReference type="ARBA" id="ARBA00022801"/>
    </source>
</evidence>
<comment type="function">
    <text evidence="7">Required for the synthesis of 40S ribosome subunits. Has a role in processing 20S pre-rRNA into the mature 18S rRNA, where it is required for cleavage at the 3' end of the mature 18S rRNA (D-site). Accompanies the 20S pre-rRNA from the nucleus to the cytoplasm.</text>
</comment>
<evidence type="ECO:0000256" key="2">
    <source>
        <dbReference type="ARBA" id="ARBA00022722"/>
    </source>
</evidence>
<feature type="region of interest" description="Disordered" evidence="9">
    <location>
        <begin position="203"/>
        <end position="248"/>
    </location>
</feature>
<dbReference type="FunFam" id="3.40.50.1010:FF:000026">
    <property type="entry name" value="20S-pre-rRNA D-site endonuclease NOB1"/>
    <property type="match status" value="1"/>
</dbReference>
<protein>
    <recommendedName>
        <fullName evidence="7">20S-pre-rRNA D-site endonuclease NOB1</fullName>
    </recommendedName>
</protein>
<keyword evidence="3 7" id="KW-0479">Metal-binding</keyword>
<dbReference type="GO" id="GO:0046872">
    <property type="term" value="F:metal ion binding"/>
    <property type="evidence" value="ECO:0007669"/>
    <property type="project" value="UniProtKB-UniRule"/>
</dbReference>
<name>S8B6P5_PENO1</name>
<feature type="region of interest" description="Disordered" evidence="9">
    <location>
        <begin position="385"/>
        <end position="432"/>
    </location>
</feature>
<keyword evidence="4" id="KW-0378">Hydrolase</keyword>
<dbReference type="Proteomes" id="UP000019376">
    <property type="component" value="Unassembled WGS sequence"/>
</dbReference>
<dbReference type="GO" id="GO:0004521">
    <property type="term" value="F:RNA endonuclease activity"/>
    <property type="evidence" value="ECO:0007669"/>
    <property type="project" value="UniProtKB-UniRule"/>
</dbReference>
<feature type="domain" description="Nin one binding (NOB1) Zn-ribbon-like" evidence="10">
    <location>
        <begin position="282"/>
        <end position="353"/>
    </location>
</feature>
<dbReference type="STRING" id="933388.S8B6P5"/>
<proteinExistence type="inferred from homology"/>
<evidence type="ECO:0000256" key="7">
    <source>
        <dbReference type="PIRNR" id="PIRNR037125"/>
    </source>
</evidence>
<dbReference type="GO" id="GO:0016787">
    <property type="term" value="F:hydrolase activity"/>
    <property type="evidence" value="ECO:0007669"/>
    <property type="project" value="UniProtKB-KW"/>
</dbReference>
<dbReference type="InterPro" id="IPR036283">
    <property type="entry name" value="NOB1_Zf-like_sf"/>
</dbReference>
<dbReference type="eggNOG" id="KOG2463">
    <property type="taxonomic scope" value="Eukaryota"/>
</dbReference>
<feature type="compositionally biased region" description="Acidic residues" evidence="9">
    <location>
        <begin position="203"/>
        <end position="221"/>
    </location>
</feature>
<feature type="binding site" evidence="8">
    <location>
        <position position="295"/>
    </location>
    <ligand>
        <name>Zn(2+)</name>
        <dbReference type="ChEBI" id="CHEBI:29105"/>
    </ligand>
</feature>
<evidence type="ECO:0000259" key="11">
    <source>
        <dbReference type="Pfam" id="PF17146"/>
    </source>
</evidence>
<dbReference type="HOGENOM" id="CLU_024666_2_0_1"/>
<feature type="binding site" evidence="8">
    <location>
        <position position="310"/>
    </location>
    <ligand>
        <name>Zn(2+)</name>
        <dbReference type="ChEBI" id="CHEBI:29105"/>
    </ligand>
</feature>
<evidence type="ECO:0000256" key="3">
    <source>
        <dbReference type="ARBA" id="ARBA00022723"/>
    </source>
</evidence>
<feature type="region of interest" description="Disordered" evidence="9">
    <location>
        <begin position="114"/>
        <end position="187"/>
    </location>
</feature>
<feature type="compositionally biased region" description="Basic and acidic residues" evidence="9">
    <location>
        <begin position="385"/>
        <end position="397"/>
    </location>
</feature>
<dbReference type="PhylomeDB" id="S8B6P5"/>
<dbReference type="Pfam" id="PF17146">
    <property type="entry name" value="PIN_6"/>
    <property type="match status" value="1"/>
</dbReference>
<accession>S8B6P5</accession>
<feature type="binding site" evidence="8">
    <location>
        <position position="307"/>
    </location>
    <ligand>
        <name>Zn(2+)</name>
        <dbReference type="ChEBI" id="CHEBI:29105"/>
    </ligand>
</feature>
<dbReference type="InterPro" id="IPR017117">
    <property type="entry name" value="Nob1_euk"/>
</dbReference>
<evidence type="ECO:0000256" key="5">
    <source>
        <dbReference type="ARBA" id="ARBA00022833"/>
    </source>
</evidence>
<evidence type="ECO:0000256" key="6">
    <source>
        <dbReference type="ARBA" id="ARBA00023242"/>
    </source>
</evidence>
<dbReference type="Gene3D" id="6.20.210.10">
    <property type="entry name" value="Nin one binding (NOB1), Zn-ribbon-like"/>
    <property type="match status" value="1"/>
</dbReference>
<feature type="domain" description="Ribonuclease PIN" evidence="11">
    <location>
        <begin position="15"/>
        <end position="106"/>
    </location>
</feature>
<dbReference type="GO" id="GO:0030688">
    <property type="term" value="C:preribosome, small subunit precursor"/>
    <property type="evidence" value="ECO:0007669"/>
    <property type="project" value="TreeGrafter"/>
</dbReference>
<dbReference type="InterPro" id="IPR039907">
    <property type="entry name" value="NOB1"/>
</dbReference>
<comment type="subcellular location">
    <subcellularLocation>
        <location evidence="7">Nucleus</location>
        <location evidence="7">Nucleolus</location>
    </subcellularLocation>
</comment>
<dbReference type="Pfam" id="PF08772">
    <property type="entry name" value="Zn_ribbon_NOB1"/>
    <property type="match status" value="1"/>
</dbReference>
<gene>
    <name evidence="12" type="ORF">PDE_09552</name>
</gene>
<keyword evidence="2" id="KW-0540">Nuclease</keyword>
<evidence type="ECO:0000256" key="1">
    <source>
        <dbReference type="ARBA" id="ARBA00005858"/>
    </source>
</evidence>
<evidence type="ECO:0000256" key="8">
    <source>
        <dbReference type="PIRSR" id="PIRSR037125-1"/>
    </source>
</evidence>